<keyword evidence="6" id="KW-1185">Reference proteome</keyword>
<evidence type="ECO:0000313" key="5">
    <source>
        <dbReference type="EMBL" id="EEH60402.1"/>
    </source>
</evidence>
<gene>
    <name evidence="5" type="ORF">MICPUCDRAFT_31058</name>
</gene>
<dbReference type="InterPro" id="IPR011009">
    <property type="entry name" value="Kinase-like_dom_sf"/>
</dbReference>
<keyword evidence="1" id="KW-0808">Transferase</keyword>
<dbReference type="GO" id="GO:0005634">
    <property type="term" value="C:nucleus"/>
    <property type="evidence" value="ECO:0007669"/>
    <property type="project" value="TreeGrafter"/>
</dbReference>
<sequence>MARLARGLQRKRELRLKDVSPALAALKGRVTHTPMPGTELDASAVAVVSVRERVTTLPTKTRPKRVVLLGSDGVERAFLLKGHEDLRLDERAMRALRAVNATLANDADARRRRLCAREYSVTPLVGYGGLIQWVERATPLSAMFGGWQRRTRAANALPPPGAPEEGNAGLPSTASRRHWPKTALRETLRVLSSEVPIDLLRRELWSNAPCVASTTSKTTAHARSVAVASVFGHLIGLGDRHLDNVLVDLATGDVVHIDYNVAFDRGLTLPVPERVPFRLTPSMVHALGPFGTRGPFQVAMEITLRALRERRGREVLLGSLEAFARDPLSEWTEEGGGIARNTHLKQRDAANEHKSLEAAAGLTLFASRARGEMKAGLDAAAEVMRGLDVDADVAVVTVGVAASDAAAFASAAAAATAAAEDAFRAAAAAAAASDAASDAEEFSHQAAATARASVAAASAAIADATADAAARADKHASVLARLAAGAELAVLRETRTPPLPLPLPEALPLPHELRAAVADADAEGARVLIDRDRAVARATEALTAYASFLERRLPPSYARTDRRRAWADALST</sequence>
<keyword evidence="2" id="KW-0418">Kinase</keyword>
<dbReference type="InterPro" id="IPR000403">
    <property type="entry name" value="PI3/4_kinase_cat_dom"/>
</dbReference>
<dbReference type="PROSITE" id="PS00916">
    <property type="entry name" value="PI3_4_KINASE_2"/>
    <property type="match status" value="1"/>
</dbReference>
<dbReference type="PANTHER" id="PTHR11139:SF71">
    <property type="entry name" value="SERINE_THREONINE-PROTEIN KINASE SMG1"/>
    <property type="match status" value="1"/>
</dbReference>
<accession>C1MIL3</accession>
<dbReference type="EMBL" id="GG663735">
    <property type="protein sequence ID" value="EEH60402.1"/>
    <property type="molecule type" value="Genomic_DNA"/>
</dbReference>
<dbReference type="Gene3D" id="1.10.1070.11">
    <property type="entry name" value="Phosphatidylinositol 3-/4-kinase, catalytic domain"/>
    <property type="match status" value="1"/>
</dbReference>
<organism evidence="6">
    <name type="scientific">Micromonas pusilla (strain CCMP1545)</name>
    <name type="common">Picoplanktonic green alga</name>
    <dbReference type="NCBI Taxonomy" id="564608"/>
    <lineage>
        <taxon>Eukaryota</taxon>
        <taxon>Viridiplantae</taxon>
        <taxon>Chlorophyta</taxon>
        <taxon>Mamiellophyceae</taxon>
        <taxon>Mamiellales</taxon>
        <taxon>Mamiellaceae</taxon>
        <taxon>Micromonas</taxon>
    </lineage>
</organism>
<dbReference type="STRING" id="564608.C1MIL3"/>
<feature type="non-terminal residue" evidence="5">
    <location>
        <position position="572"/>
    </location>
</feature>
<protein>
    <submittedName>
        <fullName evidence="5">Predicted protein</fullName>
    </submittedName>
</protein>
<dbReference type="Proteomes" id="UP000001876">
    <property type="component" value="Unassembled WGS sequence"/>
</dbReference>
<feature type="region of interest" description="Disordered" evidence="3">
    <location>
        <begin position="153"/>
        <end position="176"/>
    </location>
</feature>
<evidence type="ECO:0000259" key="4">
    <source>
        <dbReference type="PROSITE" id="PS50290"/>
    </source>
</evidence>
<dbReference type="SUPFAM" id="SSF56112">
    <property type="entry name" value="Protein kinase-like (PK-like)"/>
    <property type="match status" value="1"/>
</dbReference>
<dbReference type="InterPro" id="IPR018936">
    <property type="entry name" value="PI3/4_kinase_CS"/>
</dbReference>
<dbReference type="InterPro" id="IPR036940">
    <property type="entry name" value="PI3/4_kinase_cat_sf"/>
</dbReference>
<dbReference type="PANTHER" id="PTHR11139">
    <property type="entry name" value="ATAXIA TELANGIECTASIA MUTATED ATM -RELATED"/>
    <property type="match status" value="1"/>
</dbReference>
<dbReference type="PROSITE" id="PS50290">
    <property type="entry name" value="PI3_4_KINASE_3"/>
    <property type="match status" value="1"/>
</dbReference>
<dbReference type="GO" id="GO:0004674">
    <property type="term" value="F:protein serine/threonine kinase activity"/>
    <property type="evidence" value="ECO:0007669"/>
    <property type="project" value="TreeGrafter"/>
</dbReference>
<dbReference type="Pfam" id="PF00454">
    <property type="entry name" value="PI3_PI4_kinase"/>
    <property type="match status" value="1"/>
</dbReference>
<evidence type="ECO:0000256" key="2">
    <source>
        <dbReference type="ARBA" id="ARBA00022777"/>
    </source>
</evidence>
<evidence type="ECO:0000256" key="1">
    <source>
        <dbReference type="ARBA" id="ARBA00022679"/>
    </source>
</evidence>
<dbReference type="GO" id="GO:0000184">
    <property type="term" value="P:nuclear-transcribed mRNA catabolic process, nonsense-mediated decay"/>
    <property type="evidence" value="ECO:0007669"/>
    <property type="project" value="TreeGrafter"/>
</dbReference>
<evidence type="ECO:0000313" key="6">
    <source>
        <dbReference type="Proteomes" id="UP000001876"/>
    </source>
</evidence>
<dbReference type="GeneID" id="9680884"/>
<name>C1MIL3_MICPC</name>
<dbReference type="KEGG" id="mpp:MICPUCDRAFT_31058"/>
<evidence type="ECO:0000256" key="3">
    <source>
        <dbReference type="SAM" id="MobiDB-lite"/>
    </source>
</evidence>
<dbReference type="InterPro" id="IPR050517">
    <property type="entry name" value="DDR_Repair_Kinase"/>
</dbReference>
<dbReference type="eggNOG" id="KOG0891">
    <property type="taxonomic scope" value="Eukaryota"/>
</dbReference>
<dbReference type="OrthoDB" id="515939at2759"/>
<proteinExistence type="predicted"/>
<reference evidence="5 6" key="1">
    <citation type="journal article" date="2009" name="Science">
        <title>Green evolution and dynamic adaptations revealed by genomes of the marine picoeukaryotes Micromonas.</title>
        <authorList>
            <person name="Worden A.Z."/>
            <person name="Lee J.H."/>
            <person name="Mock T."/>
            <person name="Rouze P."/>
            <person name="Simmons M.P."/>
            <person name="Aerts A.L."/>
            <person name="Allen A.E."/>
            <person name="Cuvelier M.L."/>
            <person name="Derelle E."/>
            <person name="Everett M.V."/>
            <person name="Foulon E."/>
            <person name="Grimwood J."/>
            <person name="Gundlach H."/>
            <person name="Henrissat B."/>
            <person name="Napoli C."/>
            <person name="McDonald S.M."/>
            <person name="Parker M.S."/>
            <person name="Rombauts S."/>
            <person name="Salamov A."/>
            <person name="Von Dassow P."/>
            <person name="Badger J.H."/>
            <person name="Coutinho P.M."/>
            <person name="Demir E."/>
            <person name="Dubchak I."/>
            <person name="Gentemann C."/>
            <person name="Eikrem W."/>
            <person name="Gready J.E."/>
            <person name="John U."/>
            <person name="Lanier W."/>
            <person name="Lindquist E.A."/>
            <person name="Lucas S."/>
            <person name="Mayer K.F."/>
            <person name="Moreau H."/>
            <person name="Not F."/>
            <person name="Otillar R."/>
            <person name="Panaud O."/>
            <person name="Pangilinan J."/>
            <person name="Paulsen I."/>
            <person name="Piegu B."/>
            <person name="Poliakov A."/>
            <person name="Robbens S."/>
            <person name="Schmutz J."/>
            <person name="Toulza E."/>
            <person name="Wyss T."/>
            <person name="Zelensky A."/>
            <person name="Zhou K."/>
            <person name="Armbrust E.V."/>
            <person name="Bhattacharya D."/>
            <person name="Goodenough U.W."/>
            <person name="Van de Peer Y."/>
            <person name="Grigoriev I.V."/>
        </authorList>
    </citation>
    <scope>NUCLEOTIDE SEQUENCE [LARGE SCALE GENOMIC DNA]</scope>
    <source>
        <strain evidence="5 6">CCMP1545</strain>
    </source>
</reference>
<feature type="domain" description="PI3K/PI4K catalytic" evidence="4">
    <location>
        <begin position="50"/>
        <end position="371"/>
    </location>
</feature>
<dbReference type="RefSeq" id="XP_003055150.1">
    <property type="nucleotide sequence ID" value="XM_003055104.1"/>
</dbReference>
<dbReference type="SMART" id="SM00146">
    <property type="entry name" value="PI3Kc"/>
    <property type="match status" value="1"/>
</dbReference>
<dbReference type="AlphaFoldDB" id="C1MIL3"/>
<dbReference type="Gene3D" id="3.30.1010.10">
    <property type="entry name" value="Phosphatidylinositol 3-kinase Catalytic Subunit, Chain A, domain 4"/>
    <property type="match status" value="1"/>
</dbReference>